<feature type="transmembrane region" description="Helical" evidence="1">
    <location>
        <begin position="12"/>
        <end position="32"/>
    </location>
</feature>
<accession>A0A8S5VI28</accession>
<organism evidence="2">
    <name type="scientific">Siphoviridae sp. cthu813</name>
    <dbReference type="NCBI Taxonomy" id="2825618"/>
    <lineage>
        <taxon>Viruses</taxon>
        <taxon>Duplodnaviria</taxon>
        <taxon>Heunggongvirae</taxon>
        <taxon>Uroviricota</taxon>
        <taxon>Caudoviricetes</taxon>
    </lineage>
</organism>
<sequence length="69" mass="7647">MLFGYREGVISIHPHPCIAAVLIFSPAGYFATTKPTYLVIRREACSSHGTVFSFPVLLMLWVNVVGIHN</sequence>
<proteinExistence type="predicted"/>
<evidence type="ECO:0000256" key="1">
    <source>
        <dbReference type="SAM" id="Phobius"/>
    </source>
</evidence>
<keyword evidence="1" id="KW-1133">Transmembrane helix</keyword>
<evidence type="ECO:0000313" key="2">
    <source>
        <dbReference type="EMBL" id="DAG06364.1"/>
    </source>
</evidence>
<name>A0A8S5VI28_9CAUD</name>
<reference evidence="2" key="1">
    <citation type="journal article" date="2021" name="Proc. Natl. Acad. Sci. U.S.A.">
        <title>A Catalog of Tens of Thousands of Viruses from Human Metagenomes Reveals Hidden Associations with Chronic Diseases.</title>
        <authorList>
            <person name="Tisza M.J."/>
            <person name="Buck C.B."/>
        </authorList>
    </citation>
    <scope>NUCLEOTIDE SEQUENCE</scope>
    <source>
        <strain evidence="2">Cthu813</strain>
    </source>
</reference>
<keyword evidence="1" id="KW-0812">Transmembrane</keyword>
<dbReference type="EMBL" id="BK016270">
    <property type="protein sequence ID" value="DAG06364.1"/>
    <property type="molecule type" value="Genomic_DNA"/>
</dbReference>
<protein>
    <submittedName>
        <fullName evidence="2">Uncharacterized protein</fullName>
    </submittedName>
</protein>
<feature type="transmembrane region" description="Helical" evidence="1">
    <location>
        <begin position="44"/>
        <end position="64"/>
    </location>
</feature>
<keyword evidence="1" id="KW-0472">Membrane</keyword>